<sequence length="83" mass="9118">MFAGERPENAEQSCDIYHITLSEWRIALLLITCFQAVDAEGVGGHGQSIHQHEKERVMSLKITVEEIKDFQGTTAVTGATLCG</sequence>
<reference evidence="2" key="1">
    <citation type="journal article" date="2019" name="Int. J. Syst. Evol. Microbiol.">
        <title>The Global Catalogue of Microorganisms (GCM) 10K type strain sequencing project: providing services to taxonomists for standard genome sequencing and annotation.</title>
        <authorList>
            <consortium name="The Broad Institute Genomics Platform"/>
            <consortium name="The Broad Institute Genome Sequencing Center for Infectious Disease"/>
            <person name="Wu L."/>
            <person name="Ma J."/>
        </authorList>
    </citation>
    <scope>NUCLEOTIDE SEQUENCE [LARGE SCALE GENOMIC DNA]</scope>
    <source>
        <strain evidence="2">CCUG 62974</strain>
    </source>
</reference>
<proteinExistence type="predicted"/>
<dbReference type="Proteomes" id="UP001597024">
    <property type="component" value="Unassembled WGS sequence"/>
</dbReference>
<accession>A0ABW3DPM5</accession>
<organism evidence="1 2">
    <name type="scientific">Streptosporangium algeriense</name>
    <dbReference type="NCBI Taxonomy" id="1682748"/>
    <lineage>
        <taxon>Bacteria</taxon>
        <taxon>Bacillati</taxon>
        <taxon>Actinomycetota</taxon>
        <taxon>Actinomycetes</taxon>
        <taxon>Streptosporangiales</taxon>
        <taxon>Streptosporangiaceae</taxon>
        <taxon>Streptosporangium</taxon>
    </lineage>
</organism>
<evidence type="ECO:0000313" key="1">
    <source>
        <dbReference type="EMBL" id="MFD0884952.1"/>
    </source>
</evidence>
<dbReference type="EMBL" id="JBHTHX010000259">
    <property type="protein sequence ID" value="MFD0884952.1"/>
    <property type="molecule type" value="Genomic_DNA"/>
</dbReference>
<gene>
    <name evidence="1" type="ORF">ACFQ08_10380</name>
</gene>
<evidence type="ECO:0000313" key="2">
    <source>
        <dbReference type="Proteomes" id="UP001597024"/>
    </source>
</evidence>
<name>A0ABW3DPM5_9ACTN</name>
<protein>
    <submittedName>
        <fullName evidence="1">Uncharacterized protein</fullName>
    </submittedName>
</protein>
<keyword evidence="2" id="KW-1185">Reference proteome</keyword>
<comment type="caution">
    <text evidence="1">The sequence shown here is derived from an EMBL/GenBank/DDBJ whole genome shotgun (WGS) entry which is preliminary data.</text>
</comment>